<feature type="transmembrane region" description="Helical" evidence="1">
    <location>
        <begin position="90"/>
        <end position="109"/>
    </location>
</feature>
<keyword evidence="1" id="KW-0472">Membrane</keyword>
<dbReference type="EMBL" id="GL192792">
    <property type="protein sequence ID" value="EFB29464.1"/>
    <property type="molecule type" value="Genomic_DNA"/>
</dbReference>
<gene>
    <name evidence="2" type="ORF">PANDA_009710</name>
</gene>
<evidence type="ECO:0000256" key="1">
    <source>
        <dbReference type="SAM" id="Phobius"/>
    </source>
</evidence>
<organism evidence="2">
    <name type="scientific">Ailuropoda melanoleuca</name>
    <name type="common">Giant panda</name>
    <dbReference type="NCBI Taxonomy" id="9646"/>
    <lineage>
        <taxon>Eukaryota</taxon>
        <taxon>Metazoa</taxon>
        <taxon>Chordata</taxon>
        <taxon>Craniata</taxon>
        <taxon>Vertebrata</taxon>
        <taxon>Euteleostomi</taxon>
        <taxon>Mammalia</taxon>
        <taxon>Eutheria</taxon>
        <taxon>Laurasiatheria</taxon>
        <taxon>Carnivora</taxon>
        <taxon>Caniformia</taxon>
        <taxon>Ursidae</taxon>
        <taxon>Ailuropoda</taxon>
    </lineage>
</organism>
<feature type="transmembrane region" description="Helical" evidence="1">
    <location>
        <begin position="141"/>
        <end position="160"/>
    </location>
</feature>
<protein>
    <submittedName>
        <fullName evidence="2">Uncharacterized protein</fullName>
    </submittedName>
</protein>
<dbReference type="AlphaFoldDB" id="D2HFM9"/>
<feature type="transmembrane region" description="Helical" evidence="1">
    <location>
        <begin position="48"/>
        <end position="70"/>
    </location>
</feature>
<dbReference type="InParanoid" id="D2HFM9"/>
<feature type="non-terminal residue" evidence="2">
    <location>
        <position position="1"/>
    </location>
</feature>
<evidence type="ECO:0000313" key="2">
    <source>
        <dbReference type="EMBL" id="EFB29464.1"/>
    </source>
</evidence>
<reference evidence="2" key="1">
    <citation type="journal article" date="2010" name="Nature">
        <title>The sequence and de novo assembly of the giant panda genome.</title>
        <authorList>
            <person name="Li R."/>
            <person name="Fan W."/>
            <person name="Tian G."/>
            <person name="Zhu H."/>
            <person name="He L."/>
            <person name="Cai J."/>
            <person name="Huang Q."/>
            <person name="Cai Q."/>
            <person name="Li B."/>
            <person name="Bai Y."/>
            <person name="Zhang Z."/>
            <person name="Zhang Y."/>
            <person name="Wang W."/>
            <person name="Li J."/>
            <person name="Wei F."/>
            <person name="Li H."/>
            <person name="Jian M."/>
            <person name="Li J."/>
            <person name="Zhang Z."/>
            <person name="Nielsen R."/>
            <person name="Li D."/>
            <person name="Gu W."/>
            <person name="Yang Z."/>
            <person name="Xuan Z."/>
            <person name="Ryder O.A."/>
            <person name="Leung F.C."/>
            <person name="Zhou Y."/>
            <person name="Cao J."/>
            <person name="Sun X."/>
            <person name="Fu Y."/>
            <person name="Fang X."/>
            <person name="Guo X."/>
            <person name="Wang B."/>
            <person name="Hou R."/>
            <person name="Shen F."/>
            <person name="Mu B."/>
            <person name="Ni P."/>
            <person name="Lin R."/>
            <person name="Qian W."/>
            <person name="Wang G."/>
            <person name="Yu C."/>
            <person name="Nie W."/>
            <person name="Wang J."/>
            <person name="Wu Z."/>
            <person name="Liang H."/>
            <person name="Min J."/>
            <person name="Wu Q."/>
            <person name="Cheng S."/>
            <person name="Ruan J."/>
            <person name="Wang M."/>
            <person name="Shi Z."/>
            <person name="Wen M."/>
            <person name="Liu B."/>
            <person name="Ren X."/>
            <person name="Zheng H."/>
            <person name="Dong D."/>
            <person name="Cook K."/>
            <person name="Shan G."/>
            <person name="Zhang H."/>
            <person name="Kosiol C."/>
            <person name="Xie X."/>
            <person name="Lu Z."/>
            <person name="Zheng H."/>
            <person name="Li Y."/>
            <person name="Steiner C.C."/>
            <person name="Lam T.T."/>
            <person name="Lin S."/>
            <person name="Zhang Q."/>
            <person name="Li G."/>
            <person name="Tian J."/>
            <person name="Gong T."/>
            <person name="Liu H."/>
            <person name="Zhang D."/>
            <person name="Fang L."/>
            <person name="Ye C."/>
            <person name="Zhang J."/>
            <person name="Hu W."/>
            <person name="Xu A."/>
            <person name="Ren Y."/>
            <person name="Zhang G."/>
            <person name="Bruford M.W."/>
            <person name="Li Q."/>
            <person name="Ma L."/>
            <person name="Guo Y."/>
            <person name="An N."/>
            <person name="Hu Y."/>
            <person name="Zheng Y."/>
            <person name="Shi Y."/>
            <person name="Li Z."/>
            <person name="Liu Q."/>
            <person name="Chen Y."/>
            <person name="Zhao J."/>
            <person name="Qu N."/>
            <person name="Zhao S."/>
            <person name="Tian F."/>
            <person name="Wang X."/>
            <person name="Wang H."/>
            <person name="Xu L."/>
            <person name="Liu X."/>
            <person name="Vinar T."/>
            <person name="Wang Y."/>
            <person name="Lam T.W."/>
            <person name="Yiu S.M."/>
            <person name="Liu S."/>
            <person name="Zhang H."/>
            <person name="Li D."/>
            <person name="Huang Y."/>
            <person name="Wang X."/>
            <person name="Yang G."/>
            <person name="Jiang Z."/>
            <person name="Wang J."/>
            <person name="Qin N."/>
            <person name="Li L."/>
            <person name="Li J."/>
            <person name="Bolund L."/>
            <person name="Kristiansen K."/>
            <person name="Wong G.K."/>
            <person name="Olson M."/>
            <person name="Zhang X."/>
            <person name="Li S."/>
            <person name="Yang H."/>
            <person name="Wang J."/>
            <person name="Wang J."/>
        </authorList>
    </citation>
    <scope>NUCLEOTIDE SEQUENCE [LARGE SCALE GENOMIC DNA]</scope>
</reference>
<keyword evidence="1" id="KW-0812">Transmembrane</keyword>
<proteinExistence type="predicted"/>
<accession>D2HFM9</accession>
<feature type="transmembrane region" description="Helical" evidence="1">
    <location>
        <begin position="20"/>
        <end position="41"/>
    </location>
</feature>
<feature type="non-terminal residue" evidence="2">
    <location>
        <position position="169"/>
    </location>
</feature>
<keyword evidence="1" id="KW-1133">Transmembrane helix</keyword>
<sequence length="169" mass="19009">FSEYRSFTCLVRFIPRSPMVFGAIVSGINSLISLSAALLLVYRNATDFCTLILYPVTLLNSCISFSNFLVESFRFSKHSIKSSANSESSTFSLLIWKTFIYFCCLIAVARTSITILNNSGESGHPYLVPDHRGKALSFSPLRMILSVGFWYMAFVMLRYVPSNPTLLRV</sequence>
<name>D2HFM9_AILME</name>